<name>A0A5B9EBK1_9BACT</name>
<evidence type="ECO:0000313" key="8">
    <source>
        <dbReference type="Proteomes" id="UP000321820"/>
    </source>
</evidence>
<evidence type="ECO:0000256" key="2">
    <source>
        <dbReference type="ARBA" id="ARBA00022692"/>
    </source>
</evidence>
<comment type="subcellular location">
    <subcellularLocation>
        <location evidence="1">Membrane</location>
        <topology evidence="1">Multi-pass membrane protein</topology>
    </subcellularLocation>
</comment>
<keyword evidence="3 5" id="KW-1133">Transmembrane helix</keyword>
<dbReference type="Pfam" id="PF07291">
    <property type="entry name" value="MauE"/>
    <property type="match status" value="1"/>
</dbReference>
<protein>
    <submittedName>
        <fullName evidence="7">DoxX family protein</fullName>
    </submittedName>
</protein>
<dbReference type="Proteomes" id="UP000321820">
    <property type="component" value="Chromosome"/>
</dbReference>
<organism evidence="7 8">
    <name type="scientific">Terriglobus albidus</name>
    <dbReference type="NCBI Taxonomy" id="1592106"/>
    <lineage>
        <taxon>Bacteria</taxon>
        <taxon>Pseudomonadati</taxon>
        <taxon>Acidobacteriota</taxon>
        <taxon>Terriglobia</taxon>
        <taxon>Terriglobales</taxon>
        <taxon>Acidobacteriaceae</taxon>
        <taxon>Terriglobus</taxon>
    </lineage>
</organism>
<reference evidence="7 8" key="1">
    <citation type="submission" date="2019-08" db="EMBL/GenBank/DDBJ databases">
        <title>Complete genome sequence of Terriglobus albidus strain ORNL.</title>
        <authorList>
            <person name="Podar M."/>
        </authorList>
    </citation>
    <scope>NUCLEOTIDE SEQUENCE [LARGE SCALE GENOMIC DNA]</scope>
    <source>
        <strain evidence="7 8">ORNL</strain>
    </source>
</reference>
<feature type="domain" description="Methylamine utilisation protein MauE" evidence="6">
    <location>
        <begin position="8"/>
        <end position="97"/>
    </location>
</feature>
<feature type="transmembrane region" description="Helical" evidence="5">
    <location>
        <begin position="52"/>
        <end position="72"/>
    </location>
</feature>
<sequence>MATDRQLAYALLRIAFGVNFAGHGFIRIHSGVAAFAANTAQRLANAPLPHDLVLALGYVIPFAEAALGLALIFGIFTRLALICGSLFMMMLTAGTTANQQWDVASQQLLYLLVFFMLLHFRSDNWLALDQLRYNRT</sequence>
<gene>
    <name evidence="7" type="ORF">FTW19_14795</name>
</gene>
<accession>A0A5B9EBK1</accession>
<dbReference type="EMBL" id="CP042806">
    <property type="protein sequence ID" value="QEE29149.1"/>
    <property type="molecule type" value="Genomic_DNA"/>
</dbReference>
<dbReference type="InterPro" id="IPR009908">
    <property type="entry name" value="Methylamine_util_MauE"/>
</dbReference>
<evidence type="ECO:0000256" key="4">
    <source>
        <dbReference type="ARBA" id="ARBA00023136"/>
    </source>
</evidence>
<keyword evidence="4 5" id="KW-0472">Membrane</keyword>
<feature type="transmembrane region" description="Helical" evidence="5">
    <location>
        <begin position="103"/>
        <end position="120"/>
    </location>
</feature>
<evidence type="ECO:0000313" key="7">
    <source>
        <dbReference type="EMBL" id="QEE29149.1"/>
    </source>
</evidence>
<keyword evidence="8" id="KW-1185">Reference proteome</keyword>
<feature type="transmembrane region" description="Helical" evidence="5">
    <location>
        <begin position="79"/>
        <end position="97"/>
    </location>
</feature>
<dbReference type="KEGG" id="talb:FTW19_14795"/>
<evidence type="ECO:0000256" key="1">
    <source>
        <dbReference type="ARBA" id="ARBA00004141"/>
    </source>
</evidence>
<dbReference type="RefSeq" id="WP_147648347.1">
    <property type="nucleotide sequence ID" value="NZ_CP042806.1"/>
</dbReference>
<proteinExistence type="predicted"/>
<evidence type="ECO:0000259" key="6">
    <source>
        <dbReference type="Pfam" id="PF07291"/>
    </source>
</evidence>
<evidence type="ECO:0000256" key="3">
    <source>
        <dbReference type="ARBA" id="ARBA00022989"/>
    </source>
</evidence>
<evidence type="ECO:0000256" key="5">
    <source>
        <dbReference type="SAM" id="Phobius"/>
    </source>
</evidence>
<dbReference type="OrthoDB" id="122157at2"/>
<dbReference type="AlphaFoldDB" id="A0A5B9EBK1"/>
<dbReference type="GO" id="GO:0016020">
    <property type="term" value="C:membrane"/>
    <property type="evidence" value="ECO:0007669"/>
    <property type="project" value="UniProtKB-SubCell"/>
</dbReference>
<keyword evidence="2 5" id="KW-0812">Transmembrane</keyword>